<dbReference type="AlphaFoldDB" id="D3ACT9"/>
<feature type="domain" description="FAD-binding PCMH-type" evidence="4">
    <location>
        <begin position="6"/>
        <end position="189"/>
    </location>
</feature>
<dbReference type="PANTHER" id="PTHR42659">
    <property type="entry name" value="XANTHINE DEHYDROGENASE SUBUNIT C-RELATED"/>
    <property type="match status" value="1"/>
</dbReference>
<name>D3ACT9_9FIRM</name>
<dbReference type="InterPro" id="IPR016166">
    <property type="entry name" value="FAD-bd_PCMH"/>
</dbReference>
<evidence type="ECO:0000256" key="3">
    <source>
        <dbReference type="ARBA" id="ARBA00023002"/>
    </source>
</evidence>
<dbReference type="PANTHER" id="PTHR42659:SF2">
    <property type="entry name" value="XANTHINE DEHYDROGENASE SUBUNIT C-RELATED"/>
    <property type="match status" value="1"/>
</dbReference>
<dbReference type="InterPro" id="IPR051312">
    <property type="entry name" value="Diverse_Substr_Oxidored"/>
</dbReference>
<dbReference type="EMBL" id="ACIO01000092">
    <property type="protein sequence ID" value="EFD00375.1"/>
    <property type="molecule type" value="Genomic_DNA"/>
</dbReference>
<evidence type="ECO:0000256" key="1">
    <source>
        <dbReference type="ARBA" id="ARBA00022630"/>
    </source>
</evidence>
<dbReference type="Gene3D" id="3.30.390.50">
    <property type="entry name" value="CO dehydrogenase flavoprotein, C-terminal domain"/>
    <property type="match status" value="1"/>
</dbReference>
<accession>D3ACT9</accession>
<dbReference type="Gene3D" id="3.30.465.10">
    <property type="match status" value="1"/>
</dbReference>
<gene>
    <name evidence="5" type="ORF">CLOSTHATH_01417</name>
</gene>
<dbReference type="InterPro" id="IPR016169">
    <property type="entry name" value="FAD-bd_PCMH_sub2"/>
</dbReference>
<dbReference type="InterPro" id="IPR002346">
    <property type="entry name" value="Mopterin_DH_FAD-bd"/>
</dbReference>
<evidence type="ECO:0000313" key="5">
    <source>
        <dbReference type="EMBL" id="EFD00375.1"/>
    </source>
</evidence>
<dbReference type="SUPFAM" id="SSF56176">
    <property type="entry name" value="FAD-binding/transporter-associated domain-like"/>
    <property type="match status" value="1"/>
</dbReference>
<evidence type="ECO:0000259" key="4">
    <source>
        <dbReference type="PROSITE" id="PS51387"/>
    </source>
</evidence>
<sequence length="310" mass="32948">MNEKRQNERRTDFLMVQNYIMAKEAKEVPALLAQYEGRGRIIAGGTDLVLDLQSGKYQADCLVDITGIPELTGIRRDGGILEIGAAVTHNQAAASSMIRQYAYALAKASHSVGSNQIRNCSTIGGNLVNGQPAADSAVALAALGASVEVVNGTGTEVLSMDRLYAGFGKSTVDSTKSLVTRLLVPAAEPGEGSGYARLEQRKALALPMVCVAAFLAVRDGVVELCRIAMAPVGVGPVRAEAAETFLTGRTASKELFQEAGRLALENANPRDSLIRGSKHYREEVLPVMVERALLEAFSDAGNGKKEVEQE</sequence>
<keyword evidence="2" id="KW-0274">FAD</keyword>
<dbReference type="GO" id="GO:0071949">
    <property type="term" value="F:FAD binding"/>
    <property type="evidence" value="ECO:0007669"/>
    <property type="project" value="InterPro"/>
</dbReference>
<dbReference type="InterPro" id="IPR005107">
    <property type="entry name" value="CO_DH_flav_C"/>
</dbReference>
<dbReference type="InterPro" id="IPR036683">
    <property type="entry name" value="CO_DH_flav_C_dom_sf"/>
</dbReference>
<dbReference type="GO" id="GO:0016491">
    <property type="term" value="F:oxidoreductase activity"/>
    <property type="evidence" value="ECO:0007669"/>
    <property type="project" value="UniProtKB-KW"/>
</dbReference>
<dbReference type="SUPFAM" id="SSF55447">
    <property type="entry name" value="CO dehydrogenase flavoprotein C-terminal domain-like"/>
    <property type="match status" value="1"/>
</dbReference>
<reference evidence="5 6" key="1">
    <citation type="submission" date="2010-01" db="EMBL/GenBank/DDBJ databases">
        <authorList>
            <person name="Weinstock G."/>
            <person name="Sodergren E."/>
            <person name="Clifton S."/>
            <person name="Fulton L."/>
            <person name="Fulton B."/>
            <person name="Courtney L."/>
            <person name="Fronick C."/>
            <person name="Harrison M."/>
            <person name="Strong C."/>
            <person name="Farmer C."/>
            <person name="Delahaunty K."/>
            <person name="Markovic C."/>
            <person name="Hall O."/>
            <person name="Minx P."/>
            <person name="Tomlinson C."/>
            <person name="Mitreva M."/>
            <person name="Nelson J."/>
            <person name="Hou S."/>
            <person name="Wollam A."/>
            <person name="Pepin K.H."/>
            <person name="Johnson M."/>
            <person name="Bhonagiri V."/>
            <person name="Nash W.E."/>
            <person name="Warren W."/>
            <person name="Chinwalla A."/>
            <person name="Mardis E.R."/>
            <person name="Wilson R.K."/>
        </authorList>
    </citation>
    <scope>NUCLEOTIDE SEQUENCE [LARGE SCALE GENOMIC DNA]</scope>
    <source>
        <strain evidence="5 6">DSM 13479</strain>
    </source>
</reference>
<evidence type="ECO:0000313" key="6">
    <source>
        <dbReference type="Proteomes" id="UP000004968"/>
    </source>
</evidence>
<dbReference type="Pfam" id="PF03450">
    <property type="entry name" value="CO_deh_flav_C"/>
    <property type="match status" value="1"/>
</dbReference>
<protein>
    <submittedName>
        <fullName evidence="5">FAD binding domain in molybdopterin dehydrogenase</fullName>
    </submittedName>
</protein>
<dbReference type="Proteomes" id="UP000004968">
    <property type="component" value="Unassembled WGS sequence"/>
</dbReference>
<dbReference type="Pfam" id="PF00941">
    <property type="entry name" value="FAD_binding_5"/>
    <property type="match status" value="1"/>
</dbReference>
<proteinExistence type="predicted"/>
<dbReference type="PROSITE" id="PS51387">
    <property type="entry name" value="FAD_PCMH"/>
    <property type="match status" value="1"/>
</dbReference>
<dbReference type="SMART" id="SM01092">
    <property type="entry name" value="CO_deh_flav_C"/>
    <property type="match status" value="1"/>
</dbReference>
<dbReference type="InterPro" id="IPR036318">
    <property type="entry name" value="FAD-bd_PCMH-like_sf"/>
</dbReference>
<dbReference type="HOGENOM" id="CLU_058050_0_1_9"/>
<dbReference type="Gene3D" id="3.30.43.10">
    <property type="entry name" value="Uridine Diphospho-n-acetylenolpyruvylglucosamine Reductase, domain 2"/>
    <property type="match status" value="1"/>
</dbReference>
<evidence type="ECO:0000256" key="2">
    <source>
        <dbReference type="ARBA" id="ARBA00022827"/>
    </source>
</evidence>
<keyword evidence="3" id="KW-0560">Oxidoreductase</keyword>
<dbReference type="InterPro" id="IPR016167">
    <property type="entry name" value="FAD-bd_PCMH_sub1"/>
</dbReference>
<keyword evidence="1" id="KW-0285">Flavoprotein</keyword>
<organism evidence="5 6">
    <name type="scientific">Hungatella hathewayi DSM 13479</name>
    <dbReference type="NCBI Taxonomy" id="566550"/>
    <lineage>
        <taxon>Bacteria</taxon>
        <taxon>Bacillati</taxon>
        <taxon>Bacillota</taxon>
        <taxon>Clostridia</taxon>
        <taxon>Lachnospirales</taxon>
        <taxon>Lachnospiraceae</taxon>
        <taxon>Hungatella</taxon>
    </lineage>
</organism>
<comment type="caution">
    <text evidence="5">The sequence shown here is derived from an EMBL/GenBank/DDBJ whole genome shotgun (WGS) entry which is preliminary data.</text>
</comment>